<comment type="caution">
    <text evidence="1">The sequence shown here is derived from an EMBL/GenBank/DDBJ whole genome shotgun (WGS) entry which is preliminary data.</text>
</comment>
<reference evidence="1" key="1">
    <citation type="journal article" date="2015" name="Nature">
        <title>Complex archaea that bridge the gap between prokaryotes and eukaryotes.</title>
        <authorList>
            <person name="Spang A."/>
            <person name="Saw J.H."/>
            <person name="Jorgensen S.L."/>
            <person name="Zaremba-Niedzwiedzka K."/>
            <person name="Martijn J."/>
            <person name="Lind A.E."/>
            <person name="van Eijk R."/>
            <person name="Schleper C."/>
            <person name="Guy L."/>
            <person name="Ettema T.J."/>
        </authorList>
    </citation>
    <scope>NUCLEOTIDE SEQUENCE</scope>
</reference>
<dbReference type="AlphaFoldDB" id="A0A0F9SX35"/>
<name>A0A0F9SX35_9ZZZZ</name>
<gene>
    <name evidence="1" type="ORF">LCGC14_0420380</name>
</gene>
<protein>
    <submittedName>
        <fullName evidence="1">Uncharacterized protein</fullName>
    </submittedName>
</protein>
<proteinExistence type="predicted"/>
<dbReference type="EMBL" id="LAZR01000383">
    <property type="protein sequence ID" value="KKN71459.1"/>
    <property type="molecule type" value="Genomic_DNA"/>
</dbReference>
<organism evidence="1">
    <name type="scientific">marine sediment metagenome</name>
    <dbReference type="NCBI Taxonomy" id="412755"/>
    <lineage>
        <taxon>unclassified sequences</taxon>
        <taxon>metagenomes</taxon>
        <taxon>ecological metagenomes</taxon>
    </lineage>
</organism>
<evidence type="ECO:0000313" key="1">
    <source>
        <dbReference type="EMBL" id="KKN71459.1"/>
    </source>
</evidence>
<accession>A0A0F9SX35</accession>
<sequence>MITTKDLRQYMVGIKPANTGDLSLMPDALKVETETCVLLCIPVSQMEKWEKEVPK</sequence>